<name>A0ABM8ZWX2_9VIBR</name>
<evidence type="ECO:0000313" key="3">
    <source>
        <dbReference type="Proteomes" id="UP000838672"/>
    </source>
</evidence>
<feature type="chain" id="PRO_5047162462" description="Lipoprotein" evidence="1">
    <location>
        <begin position="20"/>
        <end position="94"/>
    </location>
</feature>
<dbReference type="EMBL" id="CAKLDI010000002">
    <property type="protein sequence ID" value="CAH0535143.1"/>
    <property type="molecule type" value="Genomic_DNA"/>
</dbReference>
<dbReference type="RefSeq" id="WP_237468003.1">
    <property type="nucleotide sequence ID" value="NZ_CAKLDI010000002.1"/>
</dbReference>
<keyword evidence="3" id="KW-1185">Reference proteome</keyword>
<keyword evidence="1" id="KW-0732">Signal</keyword>
<organism evidence="2 3">
    <name type="scientific">Vibrio stylophorae</name>
    <dbReference type="NCBI Taxonomy" id="659351"/>
    <lineage>
        <taxon>Bacteria</taxon>
        <taxon>Pseudomonadati</taxon>
        <taxon>Pseudomonadota</taxon>
        <taxon>Gammaproteobacteria</taxon>
        <taxon>Vibrionales</taxon>
        <taxon>Vibrionaceae</taxon>
        <taxon>Vibrio</taxon>
    </lineage>
</organism>
<accession>A0ABM8ZWX2</accession>
<reference evidence="2" key="1">
    <citation type="submission" date="2021-11" db="EMBL/GenBank/DDBJ databases">
        <authorList>
            <person name="Rodrigo-Torres L."/>
            <person name="Arahal R. D."/>
            <person name="Lucena T."/>
        </authorList>
    </citation>
    <scope>NUCLEOTIDE SEQUENCE</scope>
    <source>
        <strain evidence="2">CECT 7929</strain>
    </source>
</reference>
<sequence>MRSLLWAFLAVVLSGCAMYQAESESGEAHYAAIPNACNGLAPEMMVHLLASGEAQSDQALHYDYFYVNCAVTPTPDDNSTSHAQLLVRNASHWG</sequence>
<protein>
    <recommendedName>
        <fullName evidence="4">Lipoprotein</fullName>
    </recommendedName>
</protein>
<gene>
    <name evidence="2" type="ORF">VST7929_02804</name>
</gene>
<evidence type="ECO:0000256" key="1">
    <source>
        <dbReference type="SAM" id="SignalP"/>
    </source>
</evidence>
<dbReference type="Proteomes" id="UP000838672">
    <property type="component" value="Unassembled WGS sequence"/>
</dbReference>
<dbReference type="PROSITE" id="PS51257">
    <property type="entry name" value="PROKAR_LIPOPROTEIN"/>
    <property type="match status" value="1"/>
</dbReference>
<proteinExistence type="predicted"/>
<evidence type="ECO:0000313" key="2">
    <source>
        <dbReference type="EMBL" id="CAH0535143.1"/>
    </source>
</evidence>
<feature type="signal peptide" evidence="1">
    <location>
        <begin position="1"/>
        <end position="19"/>
    </location>
</feature>
<comment type="caution">
    <text evidence="2">The sequence shown here is derived from an EMBL/GenBank/DDBJ whole genome shotgun (WGS) entry which is preliminary data.</text>
</comment>
<evidence type="ECO:0008006" key="4">
    <source>
        <dbReference type="Google" id="ProtNLM"/>
    </source>
</evidence>